<dbReference type="AlphaFoldDB" id="A0A1Y3UBY0"/>
<organism evidence="2 3">
    <name type="scientific">Enorma massiliensis</name>
    <dbReference type="NCBI Taxonomy" id="1472761"/>
    <lineage>
        <taxon>Bacteria</taxon>
        <taxon>Bacillati</taxon>
        <taxon>Actinomycetota</taxon>
        <taxon>Coriobacteriia</taxon>
        <taxon>Coriobacteriales</taxon>
        <taxon>Coriobacteriaceae</taxon>
        <taxon>Enorma</taxon>
    </lineage>
</organism>
<evidence type="ECO:0000313" key="3">
    <source>
        <dbReference type="Proteomes" id="UP000196560"/>
    </source>
</evidence>
<dbReference type="EMBL" id="NFHO01000001">
    <property type="protein sequence ID" value="OUN44617.1"/>
    <property type="molecule type" value="Genomic_DNA"/>
</dbReference>
<evidence type="ECO:0000256" key="1">
    <source>
        <dbReference type="SAM" id="Phobius"/>
    </source>
</evidence>
<proteinExistence type="predicted"/>
<gene>
    <name evidence="2" type="ORF">B5G21_01415</name>
</gene>
<dbReference type="Proteomes" id="UP000196560">
    <property type="component" value="Unassembled WGS sequence"/>
</dbReference>
<keyword evidence="1" id="KW-0812">Transmembrane</keyword>
<feature type="transmembrane region" description="Helical" evidence="1">
    <location>
        <begin position="124"/>
        <end position="144"/>
    </location>
</feature>
<comment type="caution">
    <text evidence="2">The sequence shown here is derived from an EMBL/GenBank/DDBJ whole genome shotgun (WGS) entry which is preliminary data.</text>
</comment>
<feature type="transmembrane region" description="Helical" evidence="1">
    <location>
        <begin position="156"/>
        <end position="175"/>
    </location>
</feature>
<evidence type="ECO:0000313" key="2">
    <source>
        <dbReference type="EMBL" id="OUN44617.1"/>
    </source>
</evidence>
<sequence>MLIFVTALAVGGWFFLRNAALYDGDIFGLSASSKTAERLAPPDFKPSLRVTPKSQGMSPLDMLQEGFVGINWIQSTINSAIGVFGPMQFPLSPKVLLVYKAFFLLGFVSGVIYIFTVKVKKSRLVVFITGLIILVTPVLLSVYYSWGSDYQAQGRYIMAGIVLFMLIVAYGYFGIIKLISDAVCRACCFDDSSIESSRQVTVVLRCRQRLFSLLAICILVLYALLFAKSFVDIALPNCMGSPSNEVLEAVLFQ</sequence>
<name>A0A1Y3UBY0_9ACTN</name>
<reference evidence="3" key="1">
    <citation type="submission" date="2017-04" db="EMBL/GenBank/DDBJ databases">
        <title>Function of individual gut microbiota members based on whole genome sequencing of pure cultures obtained from chicken caecum.</title>
        <authorList>
            <person name="Medvecky M."/>
            <person name="Cejkova D."/>
            <person name="Polansky O."/>
            <person name="Karasova D."/>
            <person name="Kubasova T."/>
            <person name="Cizek A."/>
            <person name="Rychlik I."/>
        </authorList>
    </citation>
    <scope>NUCLEOTIDE SEQUENCE [LARGE SCALE GENOMIC DNA]</scope>
    <source>
        <strain evidence="3">An70</strain>
    </source>
</reference>
<keyword evidence="3" id="KW-1185">Reference proteome</keyword>
<feature type="transmembrane region" description="Helical" evidence="1">
    <location>
        <begin position="97"/>
        <end position="117"/>
    </location>
</feature>
<accession>A0A1Y3UBY0</accession>
<feature type="transmembrane region" description="Helical" evidence="1">
    <location>
        <begin position="210"/>
        <end position="231"/>
    </location>
</feature>
<keyword evidence="1" id="KW-0472">Membrane</keyword>
<keyword evidence="1" id="KW-1133">Transmembrane helix</keyword>
<protein>
    <submittedName>
        <fullName evidence="2">Uncharacterized protein</fullName>
    </submittedName>
</protein>